<feature type="compositionally biased region" description="Low complexity" evidence="1">
    <location>
        <begin position="33"/>
        <end position="54"/>
    </location>
</feature>
<proteinExistence type="predicted"/>
<protein>
    <recommendedName>
        <fullName evidence="4">TNase-like domain-containing protein</fullName>
    </recommendedName>
</protein>
<dbReference type="EMBL" id="BAABJP010000008">
    <property type="protein sequence ID" value="GAA5154377.1"/>
    <property type="molecule type" value="Genomic_DNA"/>
</dbReference>
<name>A0ABP9Q2T3_9PSEU</name>
<comment type="caution">
    <text evidence="2">The sequence shown here is derived from an EMBL/GenBank/DDBJ whole genome shotgun (WGS) entry which is preliminary data.</text>
</comment>
<sequence>MAARSSSSSAKGWLAGIVLLFVVVGSCNAGSDDASSAAPARTPTTTSAAPVAPANPCPYTSSAQPAAYDGMRGCYAGGELVTISRIHDAATYVLSDGRTIRLAGVLAQGITTCAGKQALQLVNGIVAVGQQVNLVRDPGAGTDPFGSQWAYLQAGYAQDVGSTLATAGYADLYAESGANASYLQAIAPAIRMAQQLHTGQFGPPCGPALERPQPLVTNDSNRTYLRNQDNEPDPPKRRTGRSGHPCLPGERDGDGDGYCKEGR</sequence>
<keyword evidence="3" id="KW-1185">Reference proteome</keyword>
<evidence type="ECO:0000256" key="1">
    <source>
        <dbReference type="SAM" id="MobiDB-lite"/>
    </source>
</evidence>
<dbReference type="PROSITE" id="PS51257">
    <property type="entry name" value="PROKAR_LIPOPROTEIN"/>
    <property type="match status" value="1"/>
</dbReference>
<dbReference type="Gene3D" id="2.40.50.90">
    <property type="match status" value="1"/>
</dbReference>
<accession>A0ABP9Q2T3</accession>
<dbReference type="SUPFAM" id="SSF50199">
    <property type="entry name" value="Staphylococcal nuclease"/>
    <property type="match status" value="1"/>
</dbReference>
<dbReference type="Proteomes" id="UP001428817">
    <property type="component" value="Unassembled WGS sequence"/>
</dbReference>
<evidence type="ECO:0008006" key="4">
    <source>
        <dbReference type="Google" id="ProtNLM"/>
    </source>
</evidence>
<feature type="region of interest" description="Disordered" evidence="1">
    <location>
        <begin position="201"/>
        <end position="263"/>
    </location>
</feature>
<feature type="compositionally biased region" description="Basic and acidic residues" evidence="1">
    <location>
        <begin position="249"/>
        <end position="263"/>
    </location>
</feature>
<reference evidence="3" key="1">
    <citation type="journal article" date="2019" name="Int. J. Syst. Evol. Microbiol.">
        <title>The Global Catalogue of Microorganisms (GCM) 10K type strain sequencing project: providing services to taxonomists for standard genome sequencing and annotation.</title>
        <authorList>
            <consortium name="The Broad Institute Genomics Platform"/>
            <consortium name="The Broad Institute Genome Sequencing Center for Infectious Disease"/>
            <person name="Wu L."/>
            <person name="Ma J."/>
        </authorList>
    </citation>
    <scope>NUCLEOTIDE SEQUENCE [LARGE SCALE GENOMIC DNA]</scope>
    <source>
        <strain evidence="3">JCM 18303</strain>
    </source>
</reference>
<organism evidence="2 3">
    <name type="scientific">Pseudonocardia eucalypti</name>
    <dbReference type="NCBI Taxonomy" id="648755"/>
    <lineage>
        <taxon>Bacteria</taxon>
        <taxon>Bacillati</taxon>
        <taxon>Actinomycetota</taxon>
        <taxon>Actinomycetes</taxon>
        <taxon>Pseudonocardiales</taxon>
        <taxon>Pseudonocardiaceae</taxon>
        <taxon>Pseudonocardia</taxon>
    </lineage>
</organism>
<evidence type="ECO:0000313" key="2">
    <source>
        <dbReference type="EMBL" id="GAA5154377.1"/>
    </source>
</evidence>
<feature type="compositionally biased region" description="Polar residues" evidence="1">
    <location>
        <begin position="215"/>
        <end position="227"/>
    </location>
</feature>
<gene>
    <name evidence="2" type="ORF">GCM10023321_26090</name>
</gene>
<evidence type="ECO:0000313" key="3">
    <source>
        <dbReference type="Proteomes" id="UP001428817"/>
    </source>
</evidence>
<dbReference type="InterPro" id="IPR035437">
    <property type="entry name" value="SNase_OB-fold_sf"/>
</dbReference>
<feature type="region of interest" description="Disordered" evidence="1">
    <location>
        <begin position="33"/>
        <end position="55"/>
    </location>
</feature>